<accession>A0A4P6WM49</accession>
<dbReference type="InterPro" id="IPR050330">
    <property type="entry name" value="Bact_OuterMem_StrucFunc"/>
</dbReference>
<dbReference type="InterPro" id="IPR006664">
    <property type="entry name" value="OMP_bac"/>
</dbReference>
<evidence type="ECO:0000256" key="4">
    <source>
        <dbReference type="SAM" id="MobiDB-lite"/>
    </source>
</evidence>
<evidence type="ECO:0000256" key="1">
    <source>
        <dbReference type="ARBA" id="ARBA00004442"/>
    </source>
</evidence>
<sequence>MSPAQLRGLALGAALLSGVVCLGFLPVARLAAVVFWLATLGLIAAVWIASSRSVEPKKTLQLDNLPESTYRQPVVLVCGDLPQPWPQTSLVLTVTQGCWIRVEDHQDLGQVARQVLWLRPNWGRQLSVMVTVCPQKHADAEALTSHLLSLRWQISQLRKKTGHSVPLVLNGQTGSMMMNDMLWQTAFPGDGISVWRESSAPSSITAWITTGGAMAMHQQVLMNSLMTWFHMHVNAVFMDENPDVPVIAPAAVLWGMGPVQAGSLPSSVWTVWLSRCTSLQQVAGWQPHETDSTVISLFPDFVLPLLPEAEGLTPRGRTWRCALGIFTFAAAVALLSSGWNNRQLLYRVSFDITRYDRISMDDYGPKADAFAVLRGDAAQLDDWARNGVPTRMGLGLYQGERLRIPVLDAIRSYVPPSPPPKSQPKPKPVPKIVRLDSMSLFDSGKSVLKTGSTKMLVNSLVGIKAKPGWLIVVAGHTDNTGNPQLNQTLSLKRAESVRNWMRDTGDVPESCFAVQGYGAGRPIATNDTTEGRALNRRVEISLVPQANACLIPGKPSASSQDDGASQHNGE</sequence>
<feature type="domain" description="OmpA-like" evidence="6">
    <location>
        <begin position="428"/>
        <end position="546"/>
    </location>
</feature>
<dbReference type="InterPro" id="IPR036737">
    <property type="entry name" value="OmpA-like_sf"/>
</dbReference>
<dbReference type="GO" id="GO:0009279">
    <property type="term" value="C:cell outer membrane"/>
    <property type="evidence" value="ECO:0007669"/>
    <property type="project" value="UniProtKB-SubCell"/>
</dbReference>
<dbReference type="RefSeq" id="WP_133086129.1">
    <property type="nucleotide sequence ID" value="NZ_CP037864.1"/>
</dbReference>
<feature type="compositionally biased region" description="Polar residues" evidence="4">
    <location>
        <begin position="556"/>
        <end position="570"/>
    </location>
</feature>
<proteinExistence type="predicted"/>
<dbReference type="InterPro" id="IPR006665">
    <property type="entry name" value="OmpA-like"/>
</dbReference>
<reference evidence="7 8" key="1">
    <citation type="submission" date="2019-03" db="EMBL/GenBank/DDBJ databases">
        <title>Complete genome sequence of an arsenate-respiring bacteria, Citrobacter sp. LY-1.</title>
        <authorList>
            <person name="Wang H."/>
            <person name="Liu Y."/>
            <person name="Li Q."/>
            <person name="Huang J."/>
        </authorList>
    </citation>
    <scope>NUCLEOTIDE SEQUENCE [LARGE SCALE GENOMIC DNA]</scope>
    <source>
        <strain evidence="7 8">LY-1</strain>
    </source>
</reference>
<dbReference type="AlphaFoldDB" id="A0A4P6WM49"/>
<feature type="transmembrane region" description="Helical" evidence="5">
    <location>
        <begin position="31"/>
        <end position="49"/>
    </location>
</feature>
<evidence type="ECO:0000256" key="3">
    <source>
        <dbReference type="PROSITE-ProRule" id="PRU00473"/>
    </source>
</evidence>
<dbReference type="Pfam" id="PF00691">
    <property type="entry name" value="OmpA"/>
    <property type="match status" value="1"/>
</dbReference>
<keyword evidence="2 3" id="KW-0472">Membrane</keyword>
<evidence type="ECO:0000256" key="5">
    <source>
        <dbReference type="SAM" id="Phobius"/>
    </source>
</evidence>
<keyword evidence="8" id="KW-1185">Reference proteome</keyword>
<protein>
    <submittedName>
        <fullName evidence="7">OmpA family protein</fullName>
    </submittedName>
</protein>
<dbReference type="PROSITE" id="PS51123">
    <property type="entry name" value="OMPA_2"/>
    <property type="match status" value="1"/>
</dbReference>
<dbReference type="Gene3D" id="3.30.1330.60">
    <property type="entry name" value="OmpA-like domain"/>
    <property type="match status" value="1"/>
</dbReference>
<evidence type="ECO:0000313" key="8">
    <source>
        <dbReference type="Proteomes" id="UP000293850"/>
    </source>
</evidence>
<dbReference type="PRINTS" id="PR01021">
    <property type="entry name" value="OMPADOMAIN"/>
</dbReference>
<evidence type="ECO:0000259" key="6">
    <source>
        <dbReference type="PROSITE" id="PS51123"/>
    </source>
</evidence>
<dbReference type="KEGG" id="cars:E1B03_10035"/>
<comment type="subcellular location">
    <subcellularLocation>
        <location evidence="1">Cell outer membrane</location>
    </subcellularLocation>
</comment>
<evidence type="ECO:0000256" key="2">
    <source>
        <dbReference type="ARBA" id="ARBA00023136"/>
    </source>
</evidence>
<gene>
    <name evidence="7" type="ORF">E1B03_10035</name>
</gene>
<evidence type="ECO:0000313" key="7">
    <source>
        <dbReference type="EMBL" id="QBM22762.1"/>
    </source>
</evidence>
<keyword evidence="5" id="KW-0812">Transmembrane</keyword>
<name>A0A4P6WM49_9ENTR</name>
<dbReference type="Proteomes" id="UP000293850">
    <property type="component" value="Chromosome"/>
</dbReference>
<organism evidence="7 8">
    <name type="scientific">Citrobacter arsenatis</name>
    <dbReference type="NCBI Taxonomy" id="2546350"/>
    <lineage>
        <taxon>Bacteria</taxon>
        <taxon>Pseudomonadati</taxon>
        <taxon>Pseudomonadota</taxon>
        <taxon>Gammaproteobacteria</taxon>
        <taxon>Enterobacterales</taxon>
        <taxon>Enterobacteriaceae</taxon>
        <taxon>Citrobacter</taxon>
    </lineage>
</organism>
<dbReference type="SUPFAM" id="SSF103088">
    <property type="entry name" value="OmpA-like"/>
    <property type="match status" value="1"/>
</dbReference>
<dbReference type="CDD" id="cd07185">
    <property type="entry name" value="OmpA_C-like"/>
    <property type="match status" value="1"/>
</dbReference>
<dbReference type="PANTHER" id="PTHR30329:SF20">
    <property type="entry name" value="EXPORTED PROTEIN"/>
    <property type="match status" value="1"/>
</dbReference>
<dbReference type="PANTHER" id="PTHR30329">
    <property type="entry name" value="STATOR ELEMENT OF FLAGELLAR MOTOR COMPLEX"/>
    <property type="match status" value="1"/>
</dbReference>
<dbReference type="EMBL" id="CP037864">
    <property type="protein sequence ID" value="QBM22762.1"/>
    <property type="molecule type" value="Genomic_DNA"/>
</dbReference>
<keyword evidence="5" id="KW-1133">Transmembrane helix</keyword>
<feature type="region of interest" description="Disordered" evidence="4">
    <location>
        <begin position="551"/>
        <end position="570"/>
    </location>
</feature>